<evidence type="ECO:0000256" key="15">
    <source>
        <dbReference type="ARBA" id="ARBA00023303"/>
    </source>
</evidence>
<dbReference type="InterPro" id="IPR036465">
    <property type="entry name" value="vWFA_dom_sf"/>
</dbReference>
<dbReference type="GO" id="GO:0046872">
    <property type="term" value="F:metal ion binding"/>
    <property type="evidence" value="ECO:0007669"/>
    <property type="project" value="UniProtKB-KW"/>
</dbReference>
<dbReference type="Pfam" id="PF08473">
    <property type="entry name" value="VGCC_alpha2"/>
    <property type="match status" value="1"/>
</dbReference>
<name>A0A9N9WRK7_9DIPT</name>
<keyword evidence="12" id="KW-0472">Membrane</keyword>
<reference evidence="18" key="1">
    <citation type="submission" date="2022-01" db="EMBL/GenBank/DDBJ databases">
        <authorList>
            <person name="King R."/>
        </authorList>
    </citation>
    <scope>NUCLEOTIDE SEQUENCE</scope>
</reference>
<keyword evidence="2" id="KW-0813">Transport</keyword>
<evidence type="ECO:0000256" key="14">
    <source>
        <dbReference type="ARBA" id="ARBA00023180"/>
    </source>
</evidence>
<dbReference type="Pfam" id="PF00092">
    <property type="entry name" value="VWA"/>
    <property type="match status" value="1"/>
</dbReference>
<dbReference type="SMART" id="SM00327">
    <property type="entry name" value="VWA"/>
    <property type="match status" value="1"/>
</dbReference>
<evidence type="ECO:0000256" key="9">
    <source>
        <dbReference type="ARBA" id="ARBA00022882"/>
    </source>
</evidence>
<evidence type="ECO:0000256" key="5">
    <source>
        <dbReference type="ARBA" id="ARBA00022692"/>
    </source>
</evidence>
<feature type="chain" id="PRO_5040416345" description="VWFA domain-containing protein" evidence="16">
    <location>
        <begin position="26"/>
        <end position="1242"/>
    </location>
</feature>
<dbReference type="GO" id="GO:0005891">
    <property type="term" value="C:voltage-gated calcium channel complex"/>
    <property type="evidence" value="ECO:0007669"/>
    <property type="project" value="TreeGrafter"/>
</dbReference>
<keyword evidence="11" id="KW-0406">Ion transport</keyword>
<evidence type="ECO:0000256" key="7">
    <source>
        <dbReference type="ARBA" id="ARBA00022729"/>
    </source>
</evidence>
<evidence type="ECO:0000256" key="13">
    <source>
        <dbReference type="ARBA" id="ARBA00023157"/>
    </source>
</evidence>
<dbReference type="PANTHER" id="PTHR10166:SF31">
    <property type="entry name" value="CA[2+] CHANNEL MUSCLE-SPECIFIC ALPHA2_DELTA SUBUNIT, ISOFORM A"/>
    <property type="match status" value="1"/>
</dbReference>
<sequence length="1242" mass="143769">MIFAFRTAIISILLFFFIFIPQNEVQSSVESEIVDKWAETFGNELWDLAQKMTKSNEIKARYKTLNAKVQEKDGTILIEDIVASIGRMLNRKMDAVKCIVTKSEEYAEEFHRNEMIKEDFHYYSSKFSLVNGLNLTNRKYTDFEEENVQNNTFINMTFDRDSHFFDLEVSTEHSSVHVPTNVYDKGPEAAEFIQWSEVLDDVFRQNYNSDPALSWQYFGSNLGIMRHYPAMSWVRNKTDTYDCRKRSWYIETATCSKDVVILLDNSGSMTGYRFYIAQLTIKSLLGTFSNNDFINIFNYSKITEDVIPCFKDSLVQATPENIQAFNDAVAELIPEGYANVTTALERAFKLLAKYREIRRCNESSTGCNQAIMLVTDGVPGNATEIFEKYNWYGNDSKSYPVRIFTYLLGKEVTKVKEIQLYACMNRGFYSHIQSVDEVAEEVLKYVNVVAAPLVLQKKEHPPTWTHAYIDLTSNPEFDESDDDEEDKKKEKTELRMMIAVGAPAFNLSSYPEGNFTGRPTLLGVAGTDIPLEDINRMALPYKLGVNGYAFIVSNNGYVLLHPDLRPLDPEHPDQIKNNYNSIDLTEVEQFEADYDPRDPSEQLLELRQAMVNHTSGKIFGVPVKFHYDKMRRVDHTRQDFYFAPIPHTPFSLGIALPHDYGNTWIKVGDEIQRNTYTKVNISDFFVGENWKIHPEWVYCRYHYLEGHEFLTPEQELREFLRKIVEKDWKWSQQYEPDANADKERDTNELNCGRKSLSDDAYYCNKELVELLVFDAKVTNDSYQSWTFKSDAEREIIERYNATVRYVSTMSGLTRWQFIFGEVEVDTDTEFGDLYSSSLNEPWYKSAVLQHRIDKQSFIYSVPHFNDDDDVDKSDPDLKVTASMAIFPRDGGKEAASAVVGFQFSHKQMYERFMEITAMVNCDDCLKSCGADEQDCYVIDNNGYIIISEANMNDTGKFFGEVEGAVMETMVEESIFDRITIYDYQGLCKNVTRGNETKSDENCARGLTTPLKLLLLGMKYIFTEMIIELSRINLWTTSAPSPDYDTDYADFGKTKKPITDSHAPQKPVLRGKGAEAMEAEEYFKNKELREAQEVKDHYRPCDKRVDLYVVNETFIRGEHSFSSVDKDALPEHRRDADDVRPFYVSRIRFSNLLLVVINQMEGSSVPIELTTKPREIYTLNYYNATFPCYKNYMNELPRRRLDECFTEHQEEEEMAYCGSASRIKSTLLLLSLLLPMFYLLRFK</sequence>
<evidence type="ECO:0000256" key="1">
    <source>
        <dbReference type="ARBA" id="ARBA00004479"/>
    </source>
</evidence>
<keyword evidence="5" id="KW-0812">Transmembrane</keyword>
<dbReference type="Gene3D" id="3.40.50.410">
    <property type="entry name" value="von Willebrand factor, type A domain"/>
    <property type="match status" value="1"/>
</dbReference>
<keyword evidence="15" id="KW-0407">Ion channel</keyword>
<feature type="domain" description="VWFA" evidence="17">
    <location>
        <begin position="258"/>
        <end position="449"/>
    </location>
</feature>
<dbReference type="FunFam" id="3.30.450.20:FF:000057">
    <property type="entry name" value="Voltage-dependent calcium channel subunit alpha-2/delta-4"/>
    <property type="match status" value="1"/>
</dbReference>
<dbReference type="Gene3D" id="3.30.450.20">
    <property type="entry name" value="PAS domain"/>
    <property type="match status" value="1"/>
</dbReference>
<gene>
    <name evidence="18" type="ORF">CHIRRI_LOCUS5351</name>
</gene>
<keyword evidence="8" id="KW-0106">Calcium</keyword>
<evidence type="ECO:0000313" key="18">
    <source>
        <dbReference type="EMBL" id="CAG9802442.1"/>
    </source>
</evidence>
<keyword evidence="6" id="KW-0479">Metal-binding</keyword>
<dbReference type="OrthoDB" id="10054666at2759"/>
<dbReference type="PROSITE" id="PS50234">
    <property type="entry name" value="VWFA"/>
    <property type="match status" value="1"/>
</dbReference>
<evidence type="ECO:0000259" key="17">
    <source>
        <dbReference type="PROSITE" id="PS50234"/>
    </source>
</evidence>
<evidence type="ECO:0000256" key="2">
    <source>
        <dbReference type="ARBA" id="ARBA00022448"/>
    </source>
</evidence>
<dbReference type="InterPro" id="IPR051173">
    <property type="entry name" value="Ca_channel_alpha-2/delta"/>
</dbReference>
<keyword evidence="10" id="KW-1133">Transmembrane helix</keyword>
<evidence type="ECO:0000256" key="4">
    <source>
        <dbReference type="ARBA" id="ARBA00022673"/>
    </source>
</evidence>
<keyword evidence="9" id="KW-0851">Voltage-gated channel</keyword>
<protein>
    <recommendedName>
        <fullName evidence="17">VWFA domain-containing protein</fullName>
    </recommendedName>
</protein>
<evidence type="ECO:0000256" key="16">
    <source>
        <dbReference type="SAM" id="SignalP"/>
    </source>
</evidence>
<dbReference type="GO" id="GO:0005245">
    <property type="term" value="F:voltage-gated calcium channel activity"/>
    <property type="evidence" value="ECO:0007669"/>
    <property type="project" value="TreeGrafter"/>
</dbReference>
<evidence type="ECO:0000256" key="12">
    <source>
        <dbReference type="ARBA" id="ARBA00023136"/>
    </source>
</evidence>
<dbReference type="FunFam" id="3.40.50.410:FF:000095">
    <property type="entry name" value="Dihydropyridine-sensitive l-type calcium channel"/>
    <property type="match status" value="1"/>
</dbReference>
<evidence type="ECO:0000313" key="19">
    <source>
        <dbReference type="Proteomes" id="UP001153620"/>
    </source>
</evidence>
<keyword evidence="19" id="KW-1185">Reference proteome</keyword>
<evidence type="ECO:0000256" key="6">
    <source>
        <dbReference type="ARBA" id="ARBA00022723"/>
    </source>
</evidence>
<evidence type="ECO:0000256" key="8">
    <source>
        <dbReference type="ARBA" id="ARBA00022837"/>
    </source>
</evidence>
<keyword evidence="13" id="KW-1015">Disulfide bond</keyword>
<dbReference type="InterPro" id="IPR002035">
    <property type="entry name" value="VWF_A"/>
</dbReference>
<dbReference type="CDD" id="cd01463">
    <property type="entry name" value="vWA_VGCC_like"/>
    <property type="match status" value="1"/>
</dbReference>
<reference evidence="18" key="2">
    <citation type="submission" date="2022-10" db="EMBL/GenBank/DDBJ databases">
        <authorList>
            <consortium name="ENA_rothamsted_submissions"/>
            <consortium name="culmorum"/>
            <person name="King R."/>
        </authorList>
    </citation>
    <scope>NUCLEOTIDE SEQUENCE</scope>
</reference>
<evidence type="ECO:0000256" key="11">
    <source>
        <dbReference type="ARBA" id="ARBA00023065"/>
    </source>
</evidence>
<feature type="signal peptide" evidence="16">
    <location>
        <begin position="1"/>
        <end position="25"/>
    </location>
</feature>
<proteinExistence type="predicted"/>
<keyword evidence="14" id="KW-0325">Glycoprotein</keyword>
<dbReference type="SUPFAM" id="SSF53300">
    <property type="entry name" value="vWA-like"/>
    <property type="match status" value="1"/>
</dbReference>
<dbReference type="InterPro" id="IPR013608">
    <property type="entry name" value="VWA_N"/>
</dbReference>
<dbReference type="Proteomes" id="UP001153620">
    <property type="component" value="Chromosome 2"/>
</dbReference>
<accession>A0A9N9WRK7</accession>
<keyword evidence="7 16" id="KW-0732">Signal</keyword>
<keyword evidence="3" id="KW-0109">Calcium transport</keyword>
<evidence type="ECO:0000256" key="3">
    <source>
        <dbReference type="ARBA" id="ARBA00022568"/>
    </source>
</evidence>
<dbReference type="InterPro" id="IPR013680">
    <property type="entry name" value="VDCC_a2/dsu"/>
</dbReference>
<dbReference type="AlphaFoldDB" id="A0A9N9WRK7"/>
<comment type="subcellular location">
    <subcellularLocation>
        <location evidence="1">Membrane</location>
        <topology evidence="1">Single-pass type I membrane protein</topology>
    </subcellularLocation>
</comment>
<dbReference type="PANTHER" id="PTHR10166">
    <property type="entry name" value="VOLTAGE-DEPENDENT CALCIUM CHANNEL SUBUNIT ALPHA-2/DELTA-RELATED"/>
    <property type="match status" value="1"/>
</dbReference>
<organism evidence="18 19">
    <name type="scientific">Chironomus riparius</name>
    <dbReference type="NCBI Taxonomy" id="315576"/>
    <lineage>
        <taxon>Eukaryota</taxon>
        <taxon>Metazoa</taxon>
        <taxon>Ecdysozoa</taxon>
        <taxon>Arthropoda</taxon>
        <taxon>Hexapoda</taxon>
        <taxon>Insecta</taxon>
        <taxon>Pterygota</taxon>
        <taxon>Neoptera</taxon>
        <taxon>Endopterygota</taxon>
        <taxon>Diptera</taxon>
        <taxon>Nematocera</taxon>
        <taxon>Chironomoidea</taxon>
        <taxon>Chironomidae</taxon>
        <taxon>Chironominae</taxon>
        <taxon>Chironomus</taxon>
    </lineage>
</organism>
<dbReference type="EMBL" id="OU895878">
    <property type="protein sequence ID" value="CAG9802442.1"/>
    <property type="molecule type" value="Genomic_DNA"/>
</dbReference>
<dbReference type="Pfam" id="PF08399">
    <property type="entry name" value="VWA_N"/>
    <property type="match status" value="1"/>
</dbReference>
<evidence type="ECO:0000256" key="10">
    <source>
        <dbReference type="ARBA" id="ARBA00022989"/>
    </source>
</evidence>
<keyword evidence="4" id="KW-0107">Calcium channel</keyword>